<evidence type="ECO:0000256" key="1">
    <source>
        <dbReference type="SAM" id="Phobius"/>
    </source>
</evidence>
<comment type="caution">
    <text evidence="2">The sequence shown here is derived from an EMBL/GenBank/DDBJ whole genome shotgun (WGS) entry which is preliminary data.</text>
</comment>
<feature type="transmembrane region" description="Helical" evidence="1">
    <location>
        <begin position="18"/>
        <end position="36"/>
    </location>
</feature>
<sequence length="169" mass="18645">MAYAPPVSRTWPTPANRLLRCGVLVLLYLYLAGRIVRGWIGADDEGTVSLIVQGLMVVPAVLVVRAAWRETLTLTDDAVIVENFAGARREVPLAQVELATARLGGVRLRLADGEQTTAAAVMRVVVNPWRRKPRPSEETARLINEAVRRERLRRLLTAVCAVQQGRSGR</sequence>
<reference evidence="2 3" key="1">
    <citation type="submission" date="2021-01" db="EMBL/GenBank/DDBJ databases">
        <title>Whole genome shotgun sequence of Catellatospora coxensis NBRC 107359.</title>
        <authorList>
            <person name="Komaki H."/>
            <person name="Tamura T."/>
        </authorList>
    </citation>
    <scope>NUCLEOTIDE SEQUENCE [LARGE SCALE GENOMIC DNA]</scope>
    <source>
        <strain evidence="2 3">NBRC 107359</strain>
    </source>
</reference>
<protein>
    <recommendedName>
        <fullName evidence="4">PH (Pleckstrin Homology) domain-containing protein</fullName>
    </recommendedName>
</protein>
<accession>A0A8J3P7Z8</accession>
<keyword evidence="1" id="KW-0472">Membrane</keyword>
<evidence type="ECO:0000313" key="2">
    <source>
        <dbReference type="EMBL" id="GIG07024.1"/>
    </source>
</evidence>
<keyword evidence="1" id="KW-0812">Transmembrane</keyword>
<evidence type="ECO:0000313" key="3">
    <source>
        <dbReference type="Proteomes" id="UP000630887"/>
    </source>
</evidence>
<feature type="transmembrane region" description="Helical" evidence="1">
    <location>
        <begin position="48"/>
        <end position="68"/>
    </location>
</feature>
<dbReference type="EMBL" id="BONI01000029">
    <property type="protein sequence ID" value="GIG07024.1"/>
    <property type="molecule type" value="Genomic_DNA"/>
</dbReference>
<evidence type="ECO:0008006" key="4">
    <source>
        <dbReference type="Google" id="ProtNLM"/>
    </source>
</evidence>
<organism evidence="2 3">
    <name type="scientific">Catellatospora coxensis</name>
    <dbReference type="NCBI Taxonomy" id="310354"/>
    <lineage>
        <taxon>Bacteria</taxon>
        <taxon>Bacillati</taxon>
        <taxon>Actinomycetota</taxon>
        <taxon>Actinomycetes</taxon>
        <taxon>Micromonosporales</taxon>
        <taxon>Micromonosporaceae</taxon>
        <taxon>Catellatospora</taxon>
    </lineage>
</organism>
<proteinExistence type="predicted"/>
<gene>
    <name evidence="2" type="ORF">Cco03nite_37240</name>
</gene>
<dbReference type="AlphaFoldDB" id="A0A8J3P7Z8"/>
<keyword evidence="1" id="KW-1133">Transmembrane helix</keyword>
<name>A0A8J3P7Z8_9ACTN</name>
<keyword evidence="3" id="KW-1185">Reference proteome</keyword>
<dbReference type="Proteomes" id="UP000630887">
    <property type="component" value="Unassembled WGS sequence"/>
</dbReference>